<dbReference type="GO" id="GO:0000160">
    <property type="term" value="P:phosphorelay signal transduction system"/>
    <property type="evidence" value="ECO:0007669"/>
    <property type="project" value="UniProtKB-KW"/>
</dbReference>
<dbReference type="InterPro" id="IPR002182">
    <property type="entry name" value="NB-ARC"/>
</dbReference>
<dbReference type="SMART" id="SM00862">
    <property type="entry name" value="Trans_reg_C"/>
    <property type="match status" value="1"/>
</dbReference>
<evidence type="ECO:0000256" key="4">
    <source>
        <dbReference type="ARBA" id="ARBA00023125"/>
    </source>
</evidence>
<dbReference type="SUPFAM" id="SSF52540">
    <property type="entry name" value="P-loop containing nucleoside triphosphate hydrolases"/>
    <property type="match status" value="1"/>
</dbReference>
<dbReference type="Pfam" id="PF00486">
    <property type="entry name" value="Trans_reg_C"/>
    <property type="match status" value="1"/>
</dbReference>
<dbReference type="Pfam" id="PF13424">
    <property type="entry name" value="TPR_12"/>
    <property type="match status" value="2"/>
</dbReference>
<gene>
    <name evidence="9" type="ORF">C7M71_002845</name>
</gene>
<dbReference type="InterPro" id="IPR001867">
    <property type="entry name" value="OmpR/PhoB-type_DNA-bd"/>
</dbReference>
<feature type="repeat" description="TPR" evidence="6">
    <location>
        <begin position="837"/>
        <end position="870"/>
    </location>
</feature>
<evidence type="ECO:0000256" key="1">
    <source>
        <dbReference type="ARBA" id="ARBA00005820"/>
    </source>
</evidence>
<evidence type="ECO:0000256" key="2">
    <source>
        <dbReference type="ARBA" id="ARBA00023012"/>
    </source>
</evidence>
<dbReference type="PANTHER" id="PTHR35807">
    <property type="entry name" value="TRANSCRIPTIONAL REGULATOR REDD-RELATED"/>
    <property type="match status" value="1"/>
</dbReference>
<dbReference type="Proteomes" id="UP000249340">
    <property type="component" value="Chromosome"/>
</dbReference>
<comment type="similarity">
    <text evidence="1">Belongs to the AfsR/DnrI/RedD regulatory family.</text>
</comment>
<dbReference type="SMART" id="SM01043">
    <property type="entry name" value="BTAD"/>
    <property type="match status" value="1"/>
</dbReference>
<dbReference type="InterPro" id="IPR016032">
    <property type="entry name" value="Sig_transdc_resp-reg_C-effctor"/>
</dbReference>
<feature type="DNA-binding region" description="OmpR/PhoB-type" evidence="7">
    <location>
        <begin position="1"/>
        <end position="92"/>
    </location>
</feature>
<dbReference type="GO" id="GO:0006355">
    <property type="term" value="P:regulation of DNA-templated transcription"/>
    <property type="evidence" value="ECO:0007669"/>
    <property type="project" value="InterPro"/>
</dbReference>
<dbReference type="Gene3D" id="1.25.40.10">
    <property type="entry name" value="Tetratricopeptide repeat domain"/>
    <property type="match status" value="2"/>
</dbReference>
<evidence type="ECO:0000313" key="9">
    <source>
        <dbReference type="EMBL" id="AXI76564.1"/>
    </source>
</evidence>
<dbReference type="Gene3D" id="1.10.10.10">
    <property type="entry name" value="Winged helix-like DNA-binding domain superfamily/Winged helix DNA-binding domain"/>
    <property type="match status" value="1"/>
</dbReference>
<dbReference type="SMART" id="SM00028">
    <property type="entry name" value="TPR"/>
    <property type="match status" value="5"/>
</dbReference>
<organism evidence="9 10">
    <name type="scientific">Peterkaempfera bronchialis</name>
    <dbReference type="NCBI Taxonomy" id="2126346"/>
    <lineage>
        <taxon>Bacteria</taxon>
        <taxon>Bacillati</taxon>
        <taxon>Actinomycetota</taxon>
        <taxon>Actinomycetes</taxon>
        <taxon>Kitasatosporales</taxon>
        <taxon>Streptomycetaceae</taxon>
        <taxon>Peterkaempfera</taxon>
    </lineage>
</organism>
<dbReference type="InterPro" id="IPR011990">
    <property type="entry name" value="TPR-like_helical_dom_sf"/>
</dbReference>
<dbReference type="Pfam" id="PF00931">
    <property type="entry name" value="NB-ARC"/>
    <property type="match status" value="1"/>
</dbReference>
<accession>A0A345SS59</accession>
<keyword evidence="3" id="KW-0805">Transcription regulation</keyword>
<keyword evidence="5" id="KW-0804">Transcription</keyword>
<reference evidence="10" key="1">
    <citation type="submission" date="2018-07" db="EMBL/GenBank/DDBJ databases">
        <title>Streptacidiphilus bronchialis DSM 106435 chromosome.</title>
        <authorList>
            <person name="Batra D."/>
            <person name="Gulvik C.A."/>
        </authorList>
    </citation>
    <scope>NUCLEOTIDE SEQUENCE [LARGE SCALE GENOMIC DNA]</scope>
    <source>
        <strain evidence="10">DSM 106435</strain>
    </source>
</reference>
<evidence type="ECO:0000313" key="10">
    <source>
        <dbReference type="Proteomes" id="UP000249340"/>
    </source>
</evidence>
<feature type="domain" description="OmpR/PhoB-type" evidence="8">
    <location>
        <begin position="1"/>
        <end position="92"/>
    </location>
</feature>
<evidence type="ECO:0000256" key="7">
    <source>
        <dbReference type="PROSITE-ProRule" id="PRU01091"/>
    </source>
</evidence>
<dbReference type="InterPro" id="IPR005158">
    <property type="entry name" value="BTAD"/>
</dbReference>
<dbReference type="OrthoDB" id="581105at2"/>
<dbReference type="InterPro" id="IPR019734">
    <property type="entry name" value="TPR_rpt"/>
</dbReference>
<proteinExistence type="inferred from homology"/>
<dbReference type="CDD" id="cd15831">
    <property type="entry name" value="BTAD"/>
    <property type="match status" value="1"/>
</dbReference>
<evidence type="ECO:0000259" key="8">
    <source>
        <dbReference type="PROSITE" id="PS51755"/>
    </source>
</evidence>
<dbReference type="Pfam" id="PF03704">
    <property type="entry name" value="BTAD"/>
    <property type="match status" value="1"/>
</dbReference>
<keyword evidence="10" id="KW-1185">Reference proteome</keyword>
<dbReference type="InterPro" id="IPR027417">
    <property type="entry name" value="P-loop_NTPase"/>
</dbReference>
<name>A0A345SS59_9ACTN</name>
<dbReference type="EMBL" id="CP031264">
    <property type="protein sequence ID" value="AXI76564.1"/>
    <property type="molecule type" value="Genomic_DNA"/>
</dbReference>
<sequence>MRFGLLGPLTVHDGATALRVTSPKGRLLLGALLLRANRPVSADALRSELWGERPPPTATASLHNHVARLRRLLGPDGEDRLASTPAGYVLRVRPGELDADVFTAHLRRARAARLRQEWDTVGQETSAALSLWRGQPLADLPALAGADPQIHHLTEARMQALEWRFDADLHRGRHDGLVPELAHWSADQPLREAFHRQLMLALHRTDRRAEALDVYRRLRRALVDQLGVEPGPAIRQAHRDILADSAEPQPEPGVPSAPPVPAQLPADLVDFTGRGGQVEQVRALLTGRAGGGGAVVVSAVSGTGGIGKTALAVHAAHGLVEEFPDGQLYVDLRGVSPSPPTSAEVLARFLRDLGVPEDAVPPGEDARAARFRTLTAGRRLLLVLDNARDAAQVRPLLPGDGRCGVLVTSRRRLPGLAGAAHLHLDVLDDGDALAFFGAVVGPARAAAEPEATAAVLACCAGLPLAIRIAAARLAGRSSWPVSALAERLADERRRLDELRVDDIAVRASFQVGYTSLPAPSCGADPSRAFRLLGLVQVPDLGLYAAAALLGLPPDDAEQTLELLVDACLLDSPSPGRYRLHDLLRVYAAERAAEEEDAEERREAVRRMARWCLGTLTAADEILLPRFGRPGMPPADPDHPPLRFDSFDQALRWCESELATLLGAARAAAAHGLHELAWLLAALAWRRYMANGRYEEWHAVNEIGMSSALHLGDPVAQTHLLNSRGALAWRTGRYDEAEQSLTAKLDIHRRLGDVTGEMVALGNLAVISEHRGRYTQSREQSRHALRLARSAGDRTTEGNALNNIGICEDRLGNHREALTQHHASLAIWRELGHGAGEAMALANVGAVHLHLREYDEALVHLREALPIARAAASRVNEAEILSDLGRTMIGLDRPEEARLHLTEALGCWQALDRPEAQEVGALLDALDAPAEHSGD</sequence>
<dbReference type="SUPFAM" id="SSF46894">
    <property type="entry name" value="C-terminal effector domain of the bipartite response regulators"/>
    <property type="match status" value="1"/>
</dbReference>
<protein>
    <recommendedName>
        <fullName evidence="8">OmpR/PhoB-type domain-containing protein</fullName>
    </recommendedName>
</protein>
<dbReference type="PANTHER" id="PTHR35807:SF1">
    <property type="entry name" value="TRANSCRIPTIONAL REGULATOR REDD"/>
    <property type="match status" value="1"/>
</dbReference>
<dbReference type="PROSITE" id="PS50005">
    <property type="entry name" value="TPR"/>
    <property type="match status" value="1"/>
</dbReference>
<dbReference type="Gene3D" id="3.40.50.300">
    <property type="entry name" value="P-loop containing nucleotide triphosphate hydrolases"/>
    <property type="match status" value="1"/>
</dbReference>
<dbReference type="SUPFAM" id="SSF48452">
    <property type="entry name" value="TPR-like"/>
    <property type="match status" value="2"/>
</dbReference>
<dbReference type="GO" id="GO:0003677">
    <property type="term" value="F:DNA binding"/>
    <property type="evidence" value="ECO:0007669"/>
    <property type="project" value="UniProtKB-UniRule"/>
</dbReference>
<dbReference type="GO" id="GO:0043531">
    <property type="term" value="F:ADP binding"/>
    <property type="evidence" value="ECO:0007669"/>
    <property type="project" value="InterPro"/>
</dbReference>
<evidence type="ECO:0000256" key="3">
    <source>
        <dbReference type="ARBA" id="ARBA00023015"/>
    </source>
</evidence>
<dbReference type="InterPro" id="IPR051677">
    <property type="entry name" value="AfsR-DnrI-RedD_regulator"/>
</dbReference>
<keyword evidence="2" id="KW-0902">Two-component regulatory system</keyword>
<keyword evidence="4 7" id="KW-0238">DNA-binding</keyword>
<dbReference type="PRINTS" id="PR00364">
    <property type="entry name" value="DISEASERSIST"/>
</dbReference>
<keyword evidence="6" id="KW-0802">TPR repeat</keyword>
<evidence type="ECO:0000256" key="6">
    <source>
        <dbReference type="PROSITE-ProRule" id="PRU00339"/>
    </source>
</evidence>
<evidence type="ECO:0000256" key="5">
    <source>
        <dbReference type="ARBA" id="ARBA00023163"/>
    </source>
</evidence>
<dbReference type="AlphaFoldDB" id="A0A345SS59"/>
<dbReference type="PROSITE" id="PS51755">
    <property type="entry name" value="OMPR_PHOB"/>
    <property type="match status" value="1"/>
</dbReference>
<dbReference type="InterPro" id="IPR036388">
    <property type="entry name" value="WH-like_DNA-bd_sf"/>
</dbReference>
<dbReference type="KEGG" id="stri:C7M71_002845"/>